<organism evidence="1 2">
    <name type="scientific">Clostridium pasteurianum BC1</name>
    <dbReference type="NCBI Taxonomy" id="86416"/>
    <lineage>
        <taxon>Bacteria</taxon>
        <taxon>Bacillati</taxon>
        <taxon>Bacillota</taxon>
        <taxon>Clostridia</taxon>
        <taxon>Eubacteriales</taxon>
        <taxon>Clostridiaceae</taxon>
        <taxon>Clostridium</taxon>
    </lineage>
</organism>
<keyword evidence="2" id="KW-1185">Reference proteome</keyword>
<dbReference type="STRING" id="86416.Clopa_1865"/>
<reference evidence="1 2" key="1">
    <citation type="submission" date="2012-01" db="EMBL/GenBank/DDBJ databases">
        <title>Complete sequence of chromosome of Clostridium pasteurianum BC1.</title>
        <authorList>
            <consortium name="US DOE Joint Genome Institute"/>
            <person name="Lucas S."/>
            <person name="Han J."/>
            <person name="Lapidus A."/>
            <person name="Cheng J.-F."/>
            <person name="Goodwin L."/>
            <person name="Pitluck S."/>
            <person name="Peters L."/>
            <person name="Mikhailova N."/>
            <person name="Teshima H."/>
            <person name="Detter J.C."/>
            <person name="Han C."/>
            <person name="Tapia R."/>
            <person name="Land M."/>
            <person name="Hauser L."/>
            <person name="Kyrpides N."/>
            <person name="Ivanova N."/>
            <person name="Pagani I."/>
            <person name="Dunn J."/>
            <person name="Taghavi S."/>
            <person name="Francis A."/>
            <person name="van der Lelie D."/>
            <person name="Woyke T."/>
        </authorList>
    </citation>
    <scope>NUCLEOTIDE SEQUENCE [LARGE SCALE GENOMIC DNA]</scope>
    <source>
        <strain evidence="1 2">BC1</strain>
    </source>
</reference>
<dbReference type="HOGENOM" id="CLU_219987_0_0_9"/>
<name>R4KAV1_CLOPA</name>
<dbReference type="KEGG" id="cpas:Clopa_1865"/>
<gene>
    <name evidence="1" type="ORF">Clopa_1865</name>
</gene>
<evidence type="ECO:0000313" key="2">
    <source>
        <dbReference type="Proteomes" id="UP000013523"/>
    </source>
</evidence>
<dbReference type="EMBL" id="CP003261">
    <property type="protein sequence ID" value="AGK96765.1"/>
    <property type="molecule type" value="Genomic_DNA"/>
</dbReference>
<sequence length="38" mass="4585">MSIKLLNEFILLCETFNIEINPINLQKYKQYIDLVIKK</sequence>
<protein>
    <submittedName>
        <fullName evidence="1">Uncharacterized protein</fullName>
    </submittedName>
</protein>
<proteinExistence type="predicted"/>
<accession>R4KAV1</accession>
<dbReference type="Proteomes" id="UP000013523">
    <property type="component" value="Chromosome"/>
</dbReference>
<dbReference type="AlphaFoldDB" id="R4KAV1"/>
<evidence type="ECO:0000313" key="1">
    <source>
        <dbReference type="EMBL" id="AGK96765.1"/>
    </source>
</evidence>